<dbReference type="HOGENOM" id="CLU_180720_1_0_5"/>
<comment type="caution">
    <text evidence="1">The sequence shown here is derived from an EMBL/GenBank/DDBJ whole genome shotgun (WGS) entry which is preliminary data.</text>
</comment>
<sequence length="101" mass="11702">MEQNAVNNKIAGLRNMLWQMEVEFGLEKLSQPQKDVFYAACLAADDDQLVHSDTIKRHPILSLMSRPTFYRALKELVDKDLMKREGPRKDGRYLVNARLPL</sequence>
<evidence type="ECO:0000313" key="2">
    <source>
        <dbReference type="Proteomes" id="UP000004507"/>
    </source>
</evidence>
<proteinExistence type="predicted"/>
<gene>
    <name evidence="1" type="ORF">SKA53_04943</name>
</gene>
<protein>
    <submittedName>
        <fullName evidence="1">Uncharacterized protein</fullName>
    </submittedName>
</protein>
<organism evidence="1 2">
    <name type="scientific">Yoonia vestfoldensis SKA53</name>
    <dbReference type="NCBI Taxonomy" id="314232"/>
    <lineage>
        <taxon>Bacteria</taxon>
        <taxon>Pseudomonadati</taxon>
        <taxon>Pseudomonadota</taxon>
        <taxon>Alphaproteobacteria</taxon>
        <taxon>Rhodobacterales</taxon>
        <taxon>Paracoccaceae</taxon>
        <taxon>Yoonia</taxon>
    </lineage>
</organism>
<reference evidence="1 2" key="1">
    <citation type="submission" date="2006-01" db="EMBL/GenBank/DDBJ databases">
        <authorList>
            <person name="Hagstrom A."/>
            <person name="Ferriera S."/>
            <person name="Johnson J."/>
            <person name="Kravitz S."/>
            <person name="Halpern A."/>
            <person name="Remington K."/>
            <person name="Beeson K."/>
            <person name="Tran B."/>
            <person name="Rogers Y.-H."/>
            <person name="Friedman R."/>
            <person name="Venter J.C."/>
        </authorList>
    </citation>
    <scope>NUCLEOTIDE SEQUENCE [LARGE SCALE GENOMIC DNA]</scope>
    <source>
        <strain evidence="1 2">SKA53</strain>
    </source>
</reference>
<evidence type="ECO:0000313" key="1">
    <source>
        <dbReference type="EMBL" id="EAQ06406.1"/>
    </source>
</evidence>
<dbReference type="STRING" id="314232.SKA53_04943"/>
<dbReference type="AlphaFoldDB" id="A3V682"/>
<dbReference type="Proteomes" id="UP000004507">
    <property type="component" value="Unassembled WGS sequence"/>
</dbReference>
<accession>A3V682</accession>
<dbReference type="EMBL" id="AAMS01000005">
    <property type="protein sequence ID" value="EAQ06406.1"/>
    <property type="molecule type" value="Genomic_DNA"/>
</dbReference>
<dbReference type="eggNOG" id="ENOG50339IT">
    <property type="taxonomic scope" value="Bacteria"/>
</dbReference>
<name>A3V682_9RHOB</name>
<keyword evidence="2" id="KW-1185">Reference proteome</keyword>
<dbReference type="RefSeq" id="WP_007204944.1">
    <property type="nucleotide sequence ID" value="NZ_CH672414.1"/>
</dbReference>